<organism evidence="3 4">
    <name type="scientific">Fusarium austroafricanum</name>
    <dbReference type="NCBI Taxonomy" id="2364996"/>
    <lineage>
        <taxon>Eukaryota</taxon>
        <taxon>Fungi</taxon>
        <taxon>Dikarya</taxon>
        <taxon>Ascomycota</taxon>
        <taxon>Pezizomycotina</taxon>
        <taxon>Sordariomycetes</taxon>
        <taxon>Hypocreomycetidae</taxon>
        <taxon>Hypocreales</taxon>
        <taxon>Nectriaceae</taxon>
        <taxon>Fusarium</taxon>
        <taxon>Fusarium concolor species complex</taxon>
    </lineage>
</organism>
<gene>
    <name evidence="3" type="ORF">F53441_12564</name>
</gene>
<feature type="compositionally biased region" description="Basic and acidic residues" evidence="1">
    <location>
        <begin position="135"/>
        <end position="157"/>
    </location>
</feature>
<feature type="transmembrane region" description="Helical" evidence="2">
    <location>
        <begin position="70"/>
        <end position="89"/>
    </location>
</feature>
<accession>A0A8H4NVC6</accession>
<comment type="caution">
    <text evidence="3">The sequence shown here is derived from an EMBL/GenBank/DDBJ whole genome shotgun (WGS) entry which is preliminary data.</text>
</comment>
<dbReference type="EMBL" id="JAADJG010000689">
    <property type="protein sequence ID" value="KAF4439457.1"/>
    <property type="molecule type" value="Genomic_DNA"/>
</dbReference>
<evidence type="ECO:0000313" key="4">
    <source>
        <dbReference type="Proteomes" id="UP000605986"/>
    </source>
</evidence>
<keyword evidence="2" id="KW-0812">Transmembrane</keyword>
<name>A0A8H4NVC6_9HYPO</name>
<evidence type="ECO:0000313" key="3">
    <source>
        <dbReference type="EMBL" id="KAF4439457.1"/>
    </source>
</evidence>
<feature type="region of interest" description="Disordered" evidence="1">
    <location>
        <begin position="100"/>
        <end position="179"/>
    </location>
</feature>
<feature type="compositionally biased region" description="Basic and acidic residues" evidence="1">
    <location>
        <begin position="100"/>
        <end position="109"/>
    </location>
</feature>
<sequence>MYLDSKFGALASRAEKLDLSRILPREAKASETCTKSENLNTCDKPGMNTGEVLVILLVAGYISFYPSPNLLANLDLSAIILAGIMAFVYRLHRKNQRKEAEEDLKHQELDDYGIAPVKKQKSDAQMPRAPPPTYERPEDKDKDKKTTEGNWNRRDSTDSLTPSLRQAMGVTPRDTLANS</sequence>
<dbReference type="Proteomes" id="UP000605986">
    <property type="component" value="Unassembled WGS sequence"/>
</dbReference>
<reference evidence="3" key="1">
    <citation type="submission" date="2020-01" db="EMBL/GenBank/DDBJ databases">
        <title>Identification and distribution of gene clusters putatively required for synthesis of sphingolipid metabolism inhibitors in phylogenetically diverse species of the filamentous fungus Fusarium.</title>
        <authorList>
            <person name="Kim H.-S."/>
            <person name="Busman M."/>
            <person name="Brown D.W."/>
            <person name="Divon H."/>
            <person name="Uhlig S."/>
            <person name="Proctor R.H."/>
        </authorList>
    </citation>
    <scope>NUCLEOTIDE SEQUENCE</scope>
    <source>
        <strain evidence="3">NRRL 53441</strain>
    </source>
</reference>
<proteinExistence type="predicted"/>
<dbReference type="AlphaFoldDB" id="A0A8H4NVC6"/>
<evidence type="ECO:0000256" key="2">
    <source>
        <dbReference type="SAM" id="Phobius"/>
    </source>
</evidence>
<protein>
    <submittedName>
        <fullName evidence="3">Uncharacterized protein</fullName>
    </submittedName>
</protein>
<keyword evidence="2" id="KW-1133">Transmembrane helix</keyword>
<keyword evidence="2" id="KW-0472">Membrane</keyword>
<dbReference type="OrthoDB" id="5125452at2759"/>
<keyword evidence="4" id="KW-1185">Reference proteome</keyword>
<evidence type="ECO:0000256" key="1">
    <source>
        <dbReference type="SAM" id="MobiDB-lite"/>
    </source>
</evidence>